<keyword evidence="1" id="KW-0732">Signal</keyword>
<keyword evidence="3" id="KW-1185">Reference proteome</keyword>
<organism evidence="2 3">
    <name type="scientific">Haliscomenobacter hydrossis (strain ATCC 27775 / DSM 1100 / LMG 10767 / O)</name>
    <dbReference type="NCBI Taxonomy" id="760192"/>
    <lineage>
        <taxon>Bacteria</taxon>
        <taxon>Pseudomonadati</taxon>
        <taxon>Bacteroidota</taxon>
        <taxon>Saprospiria</taxon>
        <taxon>Saprospirales</taxon>
        <taxon>Haliscomenobacteraceae</taxon>
        <taxon>Haliscomenobacter</taxon>
    </lineage>
</organism>
<evidence type="ECO:0000313" key="2">
    <source>
        <dbReference type="EMBL" id="AEE50834.1"/>
    </source>
</evidence>
<dbReference type="EMBL" id="CP002691">
    <property type="protein sequence ID" value="AEE50834.1"/>
    <property type="molecule type" value="Genomic_DNA"/>
</dbReference>
<sequence length="212" mass="23953">MKRLFILFFLGLGFYAGTAQCDFAINEIDDFDSTHTIVTKPINVGYMIPSNFQTADGYKMIEEGKVMFTFTQNDTLNAFFLVIGLAEREFLTVEEGFNVILKVESLKDTVDLGDDVPKTEASEEMAGAELIGLYTVPDRGNFDRKTNMRIYTHTCVVPLDQVFNLSFTGIEKIRINYKTGRHTITLSKEQRESIKKAVQCVAEAMKLFPSKP</sequence>
<dbReference type="AlphaFoldDB" id="F4L5H0"/>
<dbReference type="STRING" id="760192.Halhy_2970"/>
<feature type="chain" id="PRO_5003312546" description="Secreted protein" evidence="1">
    <location>
        <begin position="22"/>
        <end position="212"/>
    </location>
</feature>
<accession>F4L5H0</accession>
<gene>
    <name evidence="2" type="ordered locus">Halhy_2970</name>
</gene>
<dbReference type="HOGENOM" id="CLU_1298343_0_0_10"/>
<evidence type="ECO:0000256" key="1">
    <source>
        <dbReference type="SAM" id="SignalP"/>
    </source>
</evidence>
<reference key="2">
    <citation type="submission" date="2011-04" db="EMBL/GenBank/DDBJ databases">
        <title>Complete sequence of chromosome of Haliscomenobacter hydrossis DSM 1100.</title>
        <authorList>
            <consortium name="US DOE Joint Genome Institute (JGI-PGF)"/>
            <person name="Lucas S."/>
            <person name="Han J."/>
            <person name="Lapidus A."/>
            <person name="Bruce D."/>
            <person name="Goodwin L."/>
            <person name="Pitluck S."/>
            <person name="Peters L."/>
            <person name="Kyrpides N."/>
            <person name="Mavromatis K."/>
            <person name="Ivanova N."/>
            <person name="Ovchinnikova G."/>
            <person name="Pagani I."/>
            <person name="Daligault H."/>
            <person name="Detter J.C."/>
            <person name="Han C."/>
            <person name="Land M."/>
            <person name="Hauser L."/>
            <person name="Markowitz V."/>
            <person name="Cheng J.-F."/>
            <person name="Hugenholtz P."/>
            <person name="Woyke T."/>
            <person name="Wu D."/>
            <person name="Verbarg S."/>
            <person name="Frueling A."/>
            <person name="Brambilla E."/>
            <person name="Klenk H.-P."/>
            <person name="Eisen J.A."/>
        </authorList>
    </citation>
    <scope>NUCLEOTIDE SEQUENCE</scope>
    <source>
        <strain>DSM 1100</strain>
    </source>
</reference>
<dbReference type="RefSeq" id="WP_013765377.1">
    <property type="nucleotide sequence ID" value="NC_015510.1"/>
</dbReference>
<evidence type="ECO:0008006" key="4">
    <source>
        <dbReference type="Google" id="ProtNLM"/>
    </source>
</evidence>
<evidence type="ECO:0000313" key="3">
    <source>
        <dbReference type="Proteomes" id="UP000008461"/>
    </source>
</evidence>
<feature type="signal peptide" evidence="1">
    <location>
        <begin position="1"/>
        <end position="21"/>
    </location>
</feature>
<dbReference type="KEGG" id="hhy:Halhy_2970"/>
<name>F4L5H0_HALH1</name>
<protein>
    <recommendedName>
        <fullName evidence="4">Secreted protein</fullName>
    </recommendedName>
</protein>
<proteinExistence type="predicted"/>
<dbReference type="Proteomes" id="UP000008461">
    <property type="component" value="Chromosome"/>
</dbReference>
<dbReference type="OrthoDB" id="1492926at2"/>
<reference evidence="2 3" key="1">
    <citation type="journal article" date="2011" name="Stand. Genomic Sci.">
        <title>Complete genome sequence of Haliscomenobacter hydrossis type strain (O).</title>
        <authorList>
            <consortium name="US DOE Joint Genome Institute (JGI-PGF)"/>
            <person name="Daligault H."/>
            <person name="Lapidus A."/>
            <person name="Zeytun A."/>
            <person name="Nolan M."/>
            <person name="Lucas S."/>
            <person name="Del Rio T.G."/>
            <person name="Tice H."/>
            <person name="Cheng J.F."/>
            <person name="Tapia R."/>
            <person name="Han C."/>
            <person name="Goodwin L."/>
            <person name="Pitluck S."/>
            <person name="Liolios K."/>
            <person name="Pagani I."/>
            <person name="Ivanova N."/>
            <person name="Huntemann M."/>
            <person name="Mavromatis K."/>
            <person name="Mikhailova N."/>
            <person name="Pati A."/>
            <person name="Chen A."/>
            <person name="Palaniappan K."/>
            <person name="Land M."/>
            <person name="Hauser L."/>
            <person name="Brambilla E.M."/>
            <person name="Rohde M."/>
            <person name="Verbarg S."/>
            <person name="Goker M."/>
            <person name="Bristow J."/>
            <person name="Eisen J.A."/>
            <person name="Markowitz V."/>
            <person name="Hugenholtz P."/>
            <person name="Kyrpides N.C."/>
            <person name="Klenk H.P."/>
            <person name="Woyke T."/>
        </authorList>
    </citation>
    <scope>NUCLEOTIDE SEQUENCE [LARGE SCALE GENOMIC DNA]</scope>
    <source>
        <strain evidence="3">ATCC 27775 / DSM 1100 / LMG 10767 / O</strain>
    </source>
</reference>